<name>A0A1I1V0L5_9BACT</name>
<evidence type="ECO:0000313" key="6">
    <source>
        <dbReference type="Proteomes" id="UP000181976"/>
    </source>
</evidence>
<dbReference type="PROSITE" id="PS51257">
    <property type="entry name" value="PROKAR_LIPOPROTEIN"/>
    <property type="match status" value="1"/>
</dbReference>
<dbReference type="Pfam" id="PF16373">
    <property type="entry name" value="DUF4985"/>
    <property type="match status" value="1"/>
</dbReference>
<dbReference type="InParanoid" id="A0A1I1V0L5"/>
<dbReference type="InterPro" id="IPR032280">
    <property type="entry name" value="DUF4985"/>
</dbReference>
<evidence type="ECO:0000313" key="5">
    <source>
        <dbReference type="EMBL" id="SFD73820.1"/>
    </source>
</evidence>
<protein>
    <submittedName>
        <fullName evidence="5">Glycosyl hydrolase-like 10</fullName>
    </submittedName>
</protein>
<keyword evidence="1 2" id="KW-0732">Signal</keyword>
<feature type="domain" description="Glycosyl hydrolase-like 10" evidence="3">
    <location>
        <begin position="48"/>
        <end position="315"/>
    </location>
</feature>
<dbReference type="Gene3D" id="3.20.20.80">
    <property type="entry name" value="Glycosidases"/>
    <property type="match status" value="1"/>
</dbReference>
<dbReference type="Proteomes" id="UP000181976">
    <property type="component" value="Unassembled WGS sequence"/>
</dbReference>
<dbReference type="RefSeq" id="WP_010526906.1">
    <property type="nucleotide sequence ID" value="NZ_AFSL01000023.1"/>
</dbReference>
<dbReference type="InterPro" id="IPR052177">
    <property type="entry name" value="Divisome_Glycosyl_Hydrolase"/>
</dbReference>
<proteinExistence type="predicted"/>
<evidence type="ECO:0000256" key="1">
    <source>
        <dbReference type="ARBA" id="ARBA00022729"/>
    </source>
</evidence>
<dbReference type="InterPro" id="IPR003790">
    <property type="entry name" value="GHL10"/>
</dbReference>
<keyword evidence="6" id="KW-1185">Reference proteome</keyword>
<keyword evidence="5" id="KW-0378">Hydrolase</keyword>
<dbReference type="EMBL" id="FONA01000001">
    <property type="protein sequence ID" value="SFD73820.1"/>
    <property type="molecule type" value="Genomic_DNA"/>
</dbReference>
<feature type="domain" description="DUF4985" evidence="4">
    <location>
        <begin position="337"/>
        <end position="447"/>
    </location>
</feature>
<dbReference type="PANTHER" id="PTHR43405">
    <property type="entry name" value="GLYCOSYL HYDROLASE DIGH"/>
    <property type="match status" value="1"/>
</dbReference>
<dbReference type="OrthoDB" id="9760892at2"/>
<dbReference type="InterPro" id="IPR017853">
    <property type="entry name" value="GH"/>
</dbReference>
<evidence type="ECO:0000256" key="2">
    <source>
        <dbReference type="SAM" id="SignalP"/>
    </source>
</evidence>
<organism evidence="5 6">
    <name type="scientific">Thermophagus xiamenensis</name>
    <dbReference type="NCBI Taxonomy" id="385682"/>
    <lineage>
        <taxon>Bacteria</taxon>
        <taxon>Pseudomonadati</taxon>
        <taxon>Bacteroidota</taxon>
        <taxon>Bacteroidia</taxon>
        <taxon>Marinilabiliales</taxon>
        <taxon>Marinilabiliaceae</taxon>
        <taxon>Thermophagus</taxon>
    </lineage>
</organism>
<sequence>MIRIVRFLVVLFIPFLMSSTSCDKDSESLPEWEWDNNEEDNNDKPRILWIDAAANFVDFANSKENILRDLQIAKDAGFTAVVVDVRPTTGDVLFETDVVEQVKWLGAWLEQGYSKVERTATWDYLQAFIDAGKKLELDVYASINTFVGGNSSSLGEQGALFRDSEKEDWATKLLTETGIKSTLEVGGTGAKFFNPVREDVQEYIFNMLEDLAAYDGLKGIILDRGRFDGIDSDFSDYTKEKFEEYLGYSVENFPEGVMSPDIKAGNLPSTLPEYFKKWLEFRAKVIHDFFDKAAARVKAVNPDLSFGVYVGGWYSTYYEVGVNWASPNYDTASEFPVWATPDYKKYGYADIMDIILIGAYASPTKVYGTNEWTIQGFCSQAMRKIKGDATVIGGPDVGNGAWATANDEVINNAIIQSVGAVMDVCDGYFLFDMIHLKKKNQWEVVKEGISNVISTENGD</sequence>
<feature type="chain" id="PRO_5010271347" evidence="2">
    <location>
        <begin position="24"/>
        <end position="459"/>
    </location>
</feature>
<dbReference type="eggNOG" id="COG1649">
    <property type="taxonomic scope" value="Bacteria"/>
</dbReference>
<reference evidence="5 6" key="1">
    <citation type="submission" date="2016-10" db="EMBL/GenBank/DDBJ databases">
        <authorList>
            <person name="de Groot N.N."/>
        </authorList>
    </citation>
    <scope>NUCLEOTIDE SEQUENCE [LARGE SCALE GENOMIC DNA]</scope>
    <source>
        <strain evidence="5 6">DSM 19012</strain>
    </source>
</reference>
<accession>A0A1I1V0L5</accession>
<gene>
    <name evidence="5" type="ORF">SAMN05444380_101189</name>
</gene>
<dbReference type="STRING" id="385682.SAMN05444380_101189"/>
<evidence type="ECO:0000259" key="4">
    <source>
        <dbReference type="Pfam" id="PF16373"/>
    </source>
</evidence>
<feature type="signal peptide" evidence="2">
    <location>
        <begin position="1"/>
        <end position="23"/>
    </location>
</feature>
<dbReference type="GO" id="GO:0016787">
    <property type="term" value="F:hydrolase activity"/>
    <property type="evidence" value="ECO:0007669"/>
    <property type="project" value="UniProtKB-KW"/>
</dbReference>
<dbReference type="SUPFAM" id="SSF51445">
    <property type="entry name" value="(Trans)glycosidases"/>
    <property type="match status" value="1"/>
</dbReference>
<dbReference type="Pfam" id="PF02638">
    <property type="entry name" value="GHL10"/>
    <property type="match status" value="1"/>
</dbReference>
<evidence type="ECO:0000259" key="3">
    <source>
        <dbReference type="Pfam" id="PF02638"/>
    </source>
</evidence>
<dbReference type="AlphaFoldDB" id="A0A1I1V0L5"/>
<dbReference type="PANTHER" id="PTHR43405:SF1">
    <property type="entry name" value="GLYCOSYL HYDROLASE DIGH"/>
    <property type="match status" value="1"/>
</dbReference>